<sequence length="410" mass="45949">MNAEIVALIKSKDSERRKQGIMQAGRSKDPAYIPLLAKLVQIEPDLALRAFEEKTIAYLEHCAQVAQQATSRVAVQAAGAQQGQTGHNSTLKPLPKKQIVQPITPKSSTGQAKAGATKNTQPRQRGQRTAPDLNLTKIMREKEERKAYRKRQNKLALIGFTIVLLIAAFFIVFPRFVRSRSVLSGRMQLADRLNLEGHAPSFLLGGTYRDEMSNYMSYTVFEPYGPTPPGGWPVVVAVHGWGQDAFDIAAAHYSWTQEDGVLLVVPQFVNERVLSNDHEPAINHMNVMLETIEKYYDINVNAYVIYGFSWGASLTYDYTSRYPLMFGGAVCANMYYTTLPPTVSEVKYALFAGEDEDIISEVVRQVAGAMERRGTPLWYWEITNNRGHEIASIQVAKTRELMRLLRAEAT</sequence>
<keyword evidence="2" id="KW-0472">Membrane</keyword>
<dbReference type="Proteomes" id="UP000594468">
    <property type="component" value="Chromosome"/>
</dbReference>
<dbReference type="AlphaFoldDB" id="A0A7S8IFC1"/>
<protein>
    <recommendedName>
        <fullName evidence="5">Phospholipase/carboxylesterase/thioesterase domain-containing protein</fullName>
    </recommendedName>
</protein>
<proteinExistence type="predicted"/>
<keyword evidence="2" id="KW-0812">Transmembrane</keyword>
<evidence type="ECO:0000313" key="3">
    <source>
        <dbReference type="EMBL" id="QPC82783.1"/>
    </source>
</evidence>
<keyword evidence="4" id="KW-1185">Reference proteome</keyword>
<dbReference type="SUPFAM" id="SSF53474">
    <property type="entry name" value="alpha/beta-Hydrolases"/>
    <property type="match status" value="1"/>
</dbReference>
<dbReference type="RefSeq" id="WP_195170852.1">
    <property type="nucleotide sequence ID" value="NZ_CP062983.1"/>
</dbReference>
<dbReference type="EMBL" id="CP062983">
    <property type="protein sequence ID" value="QPC82783.1"/>
    <property type="molecule type" value="Genomic_DNA"/>
</dbReference>
<dbReference type="Gene3D" id="3.40.50.1820">
    <property type="entry name" value="alpha/beta hydrolase"/>
    <property type="match status" value="1"/>
</dbReference>
<feature type="transmembrane region" description="Helical" evidence="2">
    <location>
        <begin position="155"/>
        <end position="177"/>
    </location>
</feature>
<evidence type="ECO:0008006" key="5">
    <source>
        <dbReference type="Google" id="ProtNLM"/>
    </source>
</evidence>
<evidence type="ECO:0000256" key="1">
    <source>
        <dbReference type="SAM" id="MobiDB-lite"/>
    </source>
</evidence>
<dbReference type="KEGG" id="pmet:G4Y79_24375"/>
<name>A0A7S8IFC1_9CHLR</name>
<evidence type="ECO:0000256" key="2">
    <source>
        <dbReference type="SAM" id="Phobius"/>
    </source>
</evidence>
<feature type="compositionally biased region" description="Polar residues" evidence="1">
    <location>
        <begin position="104"/>
        <end position="124"/>
    </location>
</feature>
<organism evidence="3 4">
    <name type="scientific">Phototrophicus methaneseepsis</name>
    <dbReference type="NCBI Taxonomy" id="2710758"/>
    <lineage>
        <taxon>Bacteria</taxon>
        <taxon>Bacillati</taxon>
        <taxon>Chloroflexota</taxon>
        <taxon>Candidatus Thermofontia</taxon>
        <taxon>Phototrophicales</taxon>
        <taxon>Phototrophicaceae</taxon>
        <taxon>Phototrophicus</taxon>
    </lineage>
</organism>
<keyword evidence="2" id="KW-1133">Transmembrane helix</keyword>
<feature type="region of interest" description="Disordered" evidence="1">
    <location>
        <begin position="103"/>
        <end position="131"/>
    </location>
</feature>
<accession>A0A7S8IFC1</accession>
<gene>
    <name evidence="3" type="ORF">G4Y79_24375</name>
</gene>
<reference evidence="3 4" key="1">
    <citation type="submission" date="2020-02" db="EMBL/GenBank/DDBJ databases">
        <authorList>
            <person name="Zheng R.K."/>
            <person name="Sun C.M."/>
        </authorList>
    </citation>
    <scope>NUCLEOTIDE SEQUENCE [LARGE SCALE GENOMIC DNA]</scope>
    <source>
        <strain evidence="4">rifampicinis</strain>
    </source>
</reference>
<dbReference type="InterPro" id="IPR029058">
    <property type="entry name" value="AB_hydrolase_fold"/>
</dbReference>
<evidence type="ECO:0000313" key="4">
    <source>
        <dbReference type="Proteomes" id="UP000594468"/>
    </source>
</evidence>